<accession>A0A917FRH9</accession>
<comment type="subcellular location">
    <subcellularLocation>
        <location evidence="2">Cytoplasm</location>
    </subcellularLocation>
</comment>
<dbReference type="GO" id="GO:0042256">
    <property type="term" value="P:cytosolic ribosome assembly"/>
    <property type="evidence" value="ECO:0007669"/>
    <property type="project" value="UniProtKB-UniRule"/>
</dbReference>
<gene>
    <name evidence="2 3" type="primary">rsfS</name>
    <name evidence="3" type="ORF">GCM10011365_17530</name>
</gene>
<dbReference type="RefSeq" id="WP_229728301.1">
    <property type="nucleotide sequence ID" value="NZ_BAABJF010000001.1"/>
</dbReference>
<reference evidence="3" key="2">
    <citation type="submission" date="2020-09" db="EMBL/GenBank/DDBJ databases">
        <authorList>
            <person name="Sun Q."/>
            <person name="Zhou Y."/>
        </authorList>
    </citation>
    <scope>NUCLEOTIDE SEQUENCE</scope>
    <source>
        <strain evidence="3">CGMCC 1.12181</strain>
    </source>
</reference>
<dbReference type="GO" id="GO:0090071">
    <property type="term" value="P:negative regulation of ribosome biogenesis"/>
    <property type="evidence" value="ECO:0007669"/>
    <property type="project" value="UniProtKB-UniRule"/>
</dbReference>
<dbReference type="Pfam" id="PF02410">
    <property type="entry name" value="RsfS"/>
    <property type="match status" value="1"/>
</dbReference>
<keyword evidence="4" id="KW-1185">Reference proteome</keyword>
<dbReference type="Proteomes" id="UP000605253">
    <property type="component" value="Unassembled WGS sequence"/>
</dbReference>
<comment type="function">
    <text evidence="2">Functions as a ribosomal silencing factor. Interacts with ribosomal protein uL14 (rplN), blocking formation of intersubunit bridge B8. Prevents association of the 30S and 50S ribosomal subunits and the formation of functional ribosomes, thus repressing translation.</text>
</comment>
<sequence length="122" mass="13397">MQNKTSKQNTRQTAQQAITVLTQAVENAKAQNIITLNVAHLTSITDYMLICSGTSSRHMRHIAETTLAAAEDAGLTVISREGMNSQDWMIVDVGDVIVHVMSEQARGFYQLEGLWDMTEAGS</sequence>
<dbReference type="EMBL" id="BMEO01000006">
    <property type="protein sequence ID" value="GGF96640.1"/>
    <property type="molecule type" value="Genomic_DNA"/>
</dbReference>
<comment type="similarity">
    <text evidence="1 2">Belongs to the Iojap/RsfS family.</text>
</comment>
<dbReference type="HAMAP" id="MF_01477">
    <property type="entry name" value="Iojap_RsfS"/>
    <property type="match status" value="1"/>
</dbReference>
<evidence type="ECO:0000313" key="3">
    <source>
        <dbReference type="EMBL" id="GGF96640.1"/>
    </source>
</evidence>
<keyword evidence="2" id="KW-0810">Translation regulation</keyword>
<keyword evidence="2" id="KW-0678">Repressor</keyword>
<dbReference type="NCBIfam" id="TIGR00090">
    <property type="entry name" value="rsfS_iojap_ybeB"/>
    <property type="match status" value="1"/>
</dbReference>
<dbReference type="PANTHER" id="PTHR21043:SF0">
    <property type="entry name" value="MITOCHONDRIAL ASSEMBLY OF RIBOSOMAL LARGE SUBUNIT PROTEIN 1"/>
    <property type="match status" value="1"/>
</dbReference>
<protein>
    <recommendedName>
        <fullName evidence="2">Ribosomal silencing factor RsfS</fullName>
    </recommendedName>
</protein>
<dbReference type="Gene3D" id="3.30.460.10">
    <property type="entry name" value="Beta Polymerase, domain 2"/>
    <property type="match status" value="1"/>
</dbReference>
<proteinExistence type="inferred from homology"/>
<evidence type="ECO:0000256" key="2">
    <source>
        <dbReference type="HAMAP-Rule" id="MF_01477"/>
    </source>
</evidence>
<dbReference type="GO" id="GO:0017148">
    <property type="term" value="P:negative regulation of translation"/>
    <property type="evidence" value="ECO:0007669"/>
    <property type="project" value="UniProtKB-UniRule"/>
</dbReference>
<dbReference type="SUPFAM" id="SSF81301">
    <property type="entry name" value="Nucleotidyltransferase"/>
    <property type="match status" value="1"/>
</dbReference>
<evidence type="ECO:0000313" key="4">
    <source>
        <dbReference type="Proteomes" id="UP000605253"/>
    </source>
</evidence>
<dbReference type="AlphaFoldDB" id="A0A917FRH9"/>
<reference evidence="3" key="1">
    <citation type="journal article" date="2014" name="Int. J. Syst. Evol. Microbiol.">
        <title>Complete genome sequence of Corynebacterium casei LMG S-19264T (=DSM 44701T), isolated from a smear-ripened cheese.</title>
        <authorList>
            <consortium name="US DOE Joint Genome Institute (JGI-PGF)"/>
            <person name="Walter F."/>
            <person name="Albersmeier A."/>
            <person name="Kalinowski J."/>
            <person name="Ruckert C."/>
        </authorList>
    </citation>
    <scope>NUCLEOTIDE SEQUENCE</scope>
    <source>
        <strain evidence="3">CGMCC 1.12181</strain>
    </source>
</reference>
<dbReference type="PANTHER" id="PTHR21043">
    <property type="entry name" value="IOJAP SUPERFAMILY ORTHOLOG"/>
    <property type="match status" value="1"/>
</dbReference>
<comment type="subunit">
    <text evidence="2">Interacts with ribosomal protein uL14 (rplN).</text>
</comment>
<comment type="caution">
    <text evidence="3">The sequence shown here is derived from an EMBL/GenBank/DDBJ whole genome shotgun (WGS) entry which is preliminary data.</text>
</comment>
<keyword evidence="2" id="KW-0963">Cytoplasm</keyword>
<dbReference type="InterPro" id="IPR004394">
    <property type="entry name" value="Iojap/RsfS/C7orf30"/>
</dbReference>
<dbReference type="GO" id="GO:0043023">
    <property type="term" value="F:ribosomal large subunit binding"/>
    <property type="evidence" value="ECO:0007669"/>
    <property type="project" value="TreeGrafter"/>
</dbReference>
<dbReference type="GO" id="GO:0005737">
    <property type="term" value="C:cytoplasm"/>
    <property type="evidence" value="ECO:0007669"/>
    <property type="project" value="UniProtKB-SubCell"/>
</dbReference>
<name>A0A917FRH9_9GAMM</name>
<dbReference type="InterPro" id="IPR043519">
    <property type="entry name" value="NT_sf"/>
</dbReference>
<organism evidence="3 4">
    <name type="scientific">Marinicella pacifica</name>
    <dbReference type="NCBI Taxonomy" id="1171543"/>
    <lineage>
        <taxon>Bacteria</taxon>
        <taxon>Pseudomonadati</taxon>
        <taxon>Pseudomonadota</taxon>
        <taxon>Gammaproteobacteria</taxon>
        <taxon>Lysobacterales</taxon>
        <taxon>Marinicellaceae</taxon>
        <taxon>Marinicella</taxon>
    </lineage>
</organism>
<evidence type="ECO:0000256" key="1">
    <source>
        <dbReference type="ARBA" id="ARBA00010574"/>
    </source>
</evidence>